<evidence type="ECO:0000313" key="9">
    <source>
        <dbReference type="Proteomes" id="UP000248886"/>
    </source>
</evidence>
<feature type="transmembrane region" description="Helical" evidence="6">
    <location>
        <begin position="119"/>
        <end position="146"/>
    </location>
</feature>
<dbReference type="EMBL" id="QKQP01000005">
    <property type="protein sequence ID" value="PZD81059.1"/>
    <property type="molecule type" value="Genomic_DNA"/>
</dbReference>
<keyword evidence="4 6" id="KW-1133">Transmembrane helix</keyword>
<feature type="transmembrane region" description="Helical" evidence="6">
    <location>
        <begin position="53"/>
        <end position="77"/>
    </location>
</feature>
<feature type="domain" description="Cytochrome b561 bacterial/Ni-hydrogenase" evidence="7">
    <location>
        <begin position="21"/>
        <end position="190"/>
    </location>
</feature>
<name>A0A2W1K324_ACIFR</name>
<dbReference type="Pfam" id="PF01292">
    <property type="entry name" value="Ni_hydr_CYTB"/>
    <property type="match status" value="1"/>
</dbReference>
<reference evidence="8 9" key="1">
    <citation type="submission" date="2018-06" db="EMBL/GenBank/DDBJ databases">
        <title>Draft sequence of Acidithiobacillus ferrooxidans CCM 4253.</title>
        <authorList>
            <person name="Moya-Beltran A."/>
            <person name="Castro M."/>
            <person name="Covarrubias P.C."/>
            <person name="Issotta F."/>
            <person name="Janiczek O."/>
            <person name="Mandl M."/>
            <person name="Kucera J."/>
            <person name="Quatrini R."/>
        </authorList>
    </citation>
    <scope>NUCLEOTIDE SEQUENCE [LARGE SCALE GENOMIC DNA]</scope>
    <source>
        <strain evidence="8 9">CCM 4253</strain>
    </source>
</reference>
<dbReference type="OrthoDB" id="5295574at2"/>
<protein>
    <submittedName>
        <fullName evidence="8">Cytochrome b/b6 domain-containing protein</fullName>
    </submittedName>
</protein>
<evidence type="ECO:0000256" key="6">
    <source>
        <dbReference type="SAM" id="Phobius"/>
    </source>
</evidence>
<keyword evidence="5 6" id="KW-0472">Membrane</keyword>
<feature type="transmembrane region" description="Helical" evidence="6">
    <location>
        <begin position="22"/>
        <end position="41"/>
    </location>
</feature>
<evidence type="ECO:0000256" key="5">
    <source>
        <dbReference type="ARBA" id="ARBA00023136"/>
    </source>
</evidence>
<dbReference type="OMA" id="WIYWCGH"/>
<dbReference type="AlphaFoldDB" id="A0A2W1K324"/>
<organism evidence="8 9">
    <name type="scientific">Acidithiobacillus ferrooxidans</name>
    <name type="common">Thiobacillus ferrooxidans</name>
    <dbReference type="NCBI Taxonomy" id="920"/>
    <lineage>
        <taxon>Bacteria</taxon>
        <taxon>Pseudomonadati</taxon>
        <taxon>Pseudomonadota</taxon>
        <taxon>Acidithiobacillia</taxon>
        <taxon>Acidithiobacillales</taxon>
        <taxon>Acidithiobacillaceae</taxon>
        <taxon>Acidithiobacillus</taxon>
    </lineage>
</organism>
<keyword evidence="3 6" id="KW-0812">Transmembrane</keyword>
<comment type="subcellular location">
    <subcellularLocation>
        <location evidence="1">Cell membrane</location>
        <topology evidence="1">Multi-pass membrane protein</topology>
    </subcellularLocation>
</comment>
<dbReference type="GO" id="GO:0022904">
    <property type="term" value="P:respiratory electron transport chain"/>
    <property type="evidence" value="ECO:0007669"/>
    <property type="project" value="InterPro"/>
</dbReference>
<proteinExistence type="predicted"/>
<sequence length="200" mass="22721">MSLCAEANSKPPRNIWPREGRWLHAGIAFGVTWQLWSSLWMEPNWKHANYGSIGGILFSLHSWIGLMTVLFILWQWLWIASEPQIRREIFPWRGPWASILADARMLLRARLPPTGPRCGLAGLMHGLGLLAVTCTGVIGSVIFFFLPQSGTPPGDTLHMLVPLHEFLGTVVWVYWIGHVGMAVLHAWHREPIWGIFRPMD</sequence>
<dbReference type="InterPro" id="IPR016174">
    <property type="entry name" value="Di-haem_cyt_TM"/>
</dbReference>
<dbReference type="GO" id="GO:0009055">
    <property type="term" value="F:electron transfer activity"/>
    <property type="evidence" value="ECO:0007669"/>
    <property type="project" value="InterPro"/>
</dbReference>
<dbReference type="GeneID" id="65282095"/>
<evidence type="ECO:0000256" key="2">
    <source>
        <dbReference type="ARBA" id="ARBA00022475"/>
    </source>
</evidence>
<dbReference type="InterPro" id="IPR011577">
    <property type="entry name" value="Cyt_b561_bac/Ni-Hgenase"/>
</dbReference>
<gene>
    <name evidence="8" type="ORF">DN052_11720</name>
</gene>
<evidence type="ECO:0000256" key="4">
    <source>
        <dbReference type="ARBA" id="ARBA00022989"/>
    </source>
</evidence>
<evidence type="ECO:0000313" key="8">
    <source>
        <dbReference type="EMBL" id="PZD81059.1"/>
    </source>
</evidence>
<dbReference type="RefSeq" id="WP_012537593.1">
    <property type="nucleotide sequence ID" value="NZ_AP025160.1"/>
</dbReference>
<dbReference type="Gene3D" id="1.20.950.20">
    <property type="entry name" value="Transmembrane di-heme cytochromes, Chain C"/>
    <property type="match status" value="1"/>
</dbReference>
<evidence type="ECO:0000256" key="3">
    <source>
        <dbReference type="ARBA" id="ARBA00022692"/>
    </source>
</evidence>
<evidence type="ECO:0000256" key="1">
    <source>
        <dbReference type="ARBA" id="ARBA00004651"/>
    </source>
</evidence>
<comment type="caution">
    <text evidence="8">The sequence shown here is derived from an EMBL/GenBank/DDBJ whole genome shotgun (WGS) entry which is preliminary data.</text>
</comment>
<dbReference type="GO" id="GO:0005886">
    <property type="term" value="C:plasma membrane"/>
    <property type="evidence" value="ECO:0007669"/>
    <property type="project" value="UniProtKB-SubCell"/>
</dbReference>
<accession>A0A2W1K324</accession>
<evidence type="ECO:0000259" key="7">
    <source>
        <dbReference type="Pfam" id="PF01292"/>
    </source>
</evidence>
<dbReference type="Proteomes" id="UP000248886">
    <property type="component" value="Unassembled WGS sequence"/>
</dbReference>
<keyword evidence="2" id="KW-1003">Cell membrane</keyword>
<feature type="transmembrane region" description="Helical" evidence="6">
    <location>
        <begin position="166"/>
        <end position="187"/>
    </location>
</feature>
<dbReference type="SUPFAM" id="SSF81342">
    <property type="entry name" value="Transmembrane di-heme cytochromes"/>
    <property type="match status" value="1"/>
</dbReference>